<keyword evidence="6 8" id="KW-1133">Transmembrane helix</keyword>
<evidence type="ECO:0000256" key="8">
    <source>
        <dbReference type="SAM" id="Phobius"/>
    </source>
</evidence>
<dbReference type="PANTHER" id="PTHR21716:SF53">
    <property type="entry name" value="PERMEASE PERM-RELATED"/>
    <property type="match status" value="1"/>
</dbReference>
<evidence type="ECO:0000256" key="4">
    <source>
        <dbReference type="ARBA" id="ARBA00022475"/>
    </source>
</evidence>
<feature type="transmembrane region" description="Helical" evidence="8">
    <location>
        <begin position="273"/>
        <end position="298"/>
    </location>
</feature>
<reference evidence="9 10" key="1">
    <citation type="submission" date="2017-05" db="EMBL/GenBank/DDBJ databases">
        <title>Vagococcus spp. assemblies.</title>
        <authorList>
            <person name="Gulvik C.A."/>
        </authorList>
    </citation>
    <scope>NUCLEOTIDE SEQUENCE [LARGE SCALE GENOMIC DNA]</scope>
    <source>
        <strain evidence="9 10">DSM 24756</strain>
    </source>
</reference>
<evidence type="ECO:0000256" key="3">
    <source>
        <dbReference type="ARBA" id="ARBA00022448"/>
    </source>
</evidence>
<dbReference type="Pfam" id="PF01594">
    <property type="entry name" value="AI-2E_transport"/>
    <property type="match status" value="1"/>
</dbReference>
<keyword evidence="5 8" id="KW-0812">Transmembrane</keyword>
<name>A0A430AJW1_9ENTE</name>
<feature type="transmembrane region" description="Helical" evidence="8">
    <location>
        <begin position="239"/>
        <end position="261"/>
    </location>
</feature>
<dbReference type="GO" id="GO:0055085">
    <property type="term" value="P:transmembrane transport"/>
    <property type="evidence" value="ECO:0007669"/>
    <property type="project" value="TreeGrafter"/>
</dbReference>
<dbReference type="InterPro" id="IPR002549">
    <property type="entry name" value="AI-2E-like"/>
</dbReference>
<organism evidence="9 10">
    <name type="scientific">Vagococcus entomophilus</name>
    <dbReference type="NCBI Taxonomy" id="1160095"/>
    <lineage>
        <taxon>Bacteria</taxon>
        <taxon>Bacillati</taxon>
        <taxon>Bacillota</taxon>
        <taxon>Bacilli</taxon>
        <taxon>Lactobacillales</taxon>
        <taxon>Enterococcaceae</taxon>
        <taxon>Vagococcus</taxon>
    </lineage>
</organism>
<evidence type="ECO:0000256" key="1">
    <source>
        <dbReference type="ARBA" id="ARBA00004651"/>
    </source>
</evidence>
<gene>
    <name evidence="9" type="ORF">CBF30_03665</name>
</gene>
<feature type="transmembrane region" description="Helical" evidence="8">
    <location>
        <begin position="318"/>
        <end position="344"/>
    </location>
</feature>
<comment type="similarity">
    <text evidence="2">Belongs to the autoinducer-2 exporter (AI-2E) (TC 2.A.86) family.</text>
</comment>
<dbReference type="RefSeq" id="WP_126822863.1">
    <property type="nucleotide sequence ID" value="NZ_JBHLWU010000001.1"/>
</dbReference>
<evidence type="ECO:0000256" key="5">
    <source>
        <dbReference type="ARBA" id="ARBA00022692"/>
    </source>
</evidence>
<protein>
    <submittedName>
        <fullName evidence="9">AI-2E family transporter</fullName>
    </submittedName>
</protein>
<feature type="transmembrane region" description="Helical" evidence="8">
    <location>
        <begin position="163"/>
        <end position="185"/>
    </location>
</feature>
<feature type="transmembrane region" description="Helical" evidence="8">
    <location>
        <begin position="78"/>
        <end position="99"/>
    </location>
</feature>
<dbReference type="PANTHER" id="PTHR21716">
    <property type="entry name" value="TRANSMEMBRANE PROTEIN"/>
    <property type="match status" value="1"/>
</dbReference>
<comment type="subcellular location">
    <subcellularLocation>
        <location evidence="1">Cell membrane</location>
        <topology evidence="1">Multi-pass membrane protein</topology>
    </subcellularLocation>
</comment>
<evidence type="ECO:0000313" key="10">
    <source>
        <dbReference type="Proteomes" id="UP000288669"/>
    </source>
</evidence>
<accession>A0A430AJW1</accession>
<keyword evidence="7 8" id="KW-0472">Membrane</keyword>
<keyword evidence="4" id="KW-1003">Cell membrane</keyword>
<evidence type="ECO:0000313" key="9">
    <source>
        <dbReference type="EMBL" id="RSU08348.1"/>
    </source>
</evidence>
<feature type="transmembrane region" description="Helical" evidence="8">
    <location>
        <begin position="40"/>
        <end position="58"/>
    </location>
</feature>
<keyword evidence="10" id="KW-1185">Reference proteome</keyword>
<comment type="caution">
    <text evidence="9">The sequence shown here is derived from an EMBL/GenBank/DDBJ whole genome shotgun (WGS) entry which is preliminary data.</text>
</comment>
<evidence type="ECO:0000256" key="7">
    <source>
        <dbReference type="ARBA" id="ARBA00023136"/>
    </source>
</evidence>
<dbReference type="EMBL" id="NGJZ01000001">
    <property type="protein sequence ID" value="RSU08348.1"/>
    <property type="molecule type" value="Genomic_DNA"/>
</dbReference>
<keyword evidence="3" id="KW-0813">Transport</keyword>
<feature type="transmembrane region" description="Helical" evidence="8">
    <location>
        <begin position="12"/>
        <end position="34"/>
    </location>
</feature>
<dbReference type="OrthoDB" id="9793390at2"/>
<sequence length="379" mass="41992">MFDRLRGSKLLFWSVELLVIATLIFVSTKINFLFSPIATFFSTLFTPILLAGFLFYLLNPLVKFIMKTGLSRGKSVAIVFVIFVLLTALFIGAILPNLVKQIVQLINNLPAFAKSVEKWTNELMSHPYLKNIDINEYLKKMDISVQSVLKQVLNAFSTSLSTIISSVANVTVIIVTVPFILFYMLKDGPKMIPAIEKYLPQKRKKEIIVLVGKMSDTISAYISGQAIECLFVGVCTWLGYWAIGIDYAFLFGCIAGITNMVPYLGPYLGLAPAIFVTVLSSPVKALLACILVLVIQQIDGNIIYPNVIGKSLDIHPLTIIIILLVAGNISGLLGMILGVPLYAVCKTIFKYVYDIVQLNKTAKEEPDENGFQEKTQNDN</sequence>
<dbReference type="Proteomes" id="UP000288669">
    <property type="component" value="Unassembled WGS sequence"/>
</dbReference>
<evidence type="ECO:0000256" key="6">
    <source>
        <dbReference type="ARBA" id="ARBA00022989"/>
    </source>
</evidence>
<proteinExistence type="inferred from homology"/>
<evidence type="ECO:0000256" key="2">
    <source>
        <dbReference type="ARBA" id="ARBA00009773"/>
    </source>
</evidence>
<dbReference type="AlphaFoldDB" id="A0A430AJW1"/>
<dbReference type="GO" id="GO:0005886">
    <property type="term" value="C:plasma membrane"/>
    <property type="evidence" value="ECO:0007669"/>
    <property type="project" value="UniProtKB-SubCell"/>
</dbReference>